<keyword evidence="3 6" id="KW-0732">Signal</keyword>
<name>A0A9Q0MNE4_9DIPT</name>
<keyword evidence="8" id="KW-1185">Reference proteome</keyword>
<feature type="signal peptide" evidence="6">
    <location>
        <begin position="1"/>
        <end position="19"/>
    </location>
</feature>
<evidence type="ECO:0000256" key="2">
    <source>
        <dbReference type="ARBA" id="ARBA00022670"/>
    </source>
</evidence>
<keyword evidence="5" id="KW-0325">Glycoprotein</keyword>
<dbReference type="SUPFAM" id="SSF53474">
    <property type="entry name" value="alpha/beta-Hydrolases"/>
    <property type="match status" value="2"/>
</dbReference>
<evidence type="ECO:0000256" key="3">
    <source>
        <dbReference type="ARBA" id="ARBA00022729"/>
    </source>
</evidence>
<dbReference type="Gene3D" id="1.20.120.980">
    <property type="entry name" value="Serine carboxypeptidase S28, SKS domain"/>
    <property type="match status" value="1"/>
</dbReference>
<keyword evidence="2" id="KW-0645">Protease</keyword>
<dbReference type="PANTHER" id="PTHR11010">
    <property type="entry name" value="PROTEASE S28 PRO-X CARBOXYPEPTIDASE-RELATED"/>
    <property type="match status" value="1"/>
</dbReference>
<gene>
    <name evidence="7" type="primary">DPP7_0</name>
    <name evidence="7" type="ORF">Bhyg_16753</name>
</gene>
<keyword evidence="4" id="KW-0378">Hydrolase</keyword>
<dbReference type="InterPro" id="IPR029058">
    <property type="entry name" value="AB_hydrolase_fold"/>
</dbReference>
<dbReference type="GO" id="GO:0008239">
    <property type="term" value="F:dipeptidyl-peptidase activity"/>
    <property type="evidence" value="ECO:0007669"/>
    <property type="project" value="TreeGrafter"/>
</dbReference>
<dbReference type="InterPro" id="IPR008758">
    <property type="entry name" value="Peptidase_S28"/>
</dbReference>
<evidence type="ECO:0000313" key="7">
    <source>
        <dbReference type="EMBL" id="KAJ6632713.1"/>
    </source>
</evidence>
<evidence type="ECO:0000256" key="6">
    <source>
        <dbReference type="SAM" id="SignalP"/>
    </source>
</evidence>
<evidence type="ECO:0000256" key="4">
    <source>
        <dbReference type="ARBA" id="ARBA00022801"/>
    </source>
</evidence>
<comment type="similarity">
    <text evidence="1">Belongs to the peptidase S28 family.</text>
</comment>
<dbReference type="AlphaFoldDB" id="A0A9Q0MNE4"/>
<comment type="caution">
    <text evidence="7">The sequence shown here is derived from an EMBL/GenBank/DDBJ whole genome shotgun (WGS) entry which is preliminary data.</text>
</comment>
<dbReference type="OrthoDB" id="1735038at2759"/>
<evidence type="ECO:0000256" key="1">
    <source>
        <dbReference type="ARBA" id="ARBA00011079"/>
    </source>
</evidence>
<sequence length="473" mass="53728">MKLLLVLGILSALSVVTQCKSIQSELDRLYPPLEGNPSSHEVKTFLTRVDHFRPQDTRVTRFTYTQKADHFRQGGPIFYYVNDAGIFTTIWLDTGLMHDIAMEEGALLVTSDHRYFRNNTPTASASFEDLAHLTAEQTMADIATLISILRSENPYSSRVVIWGSGYGATIAVMTRQKYPHLIDGVWSSSGIFAPGVYVSDTYAYLEDVIKDIGGDECADRVRGAFDEMENMIYGGRGEELGEIMNHCTPVNVTSDLSVASFVKNQIDFFTQYLNIYHYHGLLQICNEIGDANTPPLNALADWIIRTFLGIECFNFGYYDRVDLARNTEWNQPGTISGLRQYYYLKCTQFGNWEVTSPFSDLFPHFVRDTFHYYMCNDVLGENYDAALLYDSVETLRLIYGDLNPRVSNVVYTNGEMDSWFPRGLQESYPGGEIINIPFYAKSADLRSISEFDGANLRSAKERIQQLVSQWSQY</sequence>
<evidence type="ECO:0000256" key="5">
    <source>
        <dbReference type="ARBA" id="ARBA00023180"/>
    </source>
</evidence>
<accession>A0A9Q0MNE4</accession>
<proteinExistence type="inferred from homology"/>
<reference evidence="7" key="1">
    <citation type="submission" date="2022-07" db="EMBL/GenBank/DDBJ databases">
        <authorList>
            <person name="Trinca V."/>
            <person name="Uliana J.V.C."/>
            <person name="Torres T.T."/>
            <person name="Ward R.J."/>
            <person name="Monesi N."/>
        </authorList>
    </citation>
    <scope>NUCLEOTIDE SEQUENCE</scope>
    <source>
        <strain evidence="7">HSMRA1968</strain>
        <tissue evidence="7">Whole embryos</tissue>
    </source>
</reference>
<dbReference type="Proteomes" id="UP001151699">
    <property type="component" value="Unassembled WGS sequence"/>
</dbReference>
<dbReference type="Pfam" id="PF05577">
    <property type="entry name" value="Peptidase_S28"/>
    <property type="match status" value="1"/>
</dbReference>
<dbReference type="Gene3D" id="3.40.50.1820">
    <property type="entry name" value="alpha/beta hydrolase"/>
    <property type="match status" value="1"/>
</dbReference>
<dbReference type="GO" id="GO:0006508">
    <property type="term" value="P:proteolysis"/>
    <property type="evidence" value="ECO:0007669"/>
    <property type="project" value="UniProtKB-KW"/>
</dbReference>
<dbReference type="PANTHER" id="PTHR11010:SF5">
    <property type="entry name" value="RE36938P-RELATED"/>
    <property type="match status" value="1"/>
</dbReference>
<feature type="chain" id="PRO_5040159438" evidence="6">
    <location>
        <begin position="20"/>
        <end position="473"/>
    </location>
</feature>
<dbReference type="GO" id="GO:0070008">
    <property type="term" value="F:serine-type exopeptidase activity"/>
    <property type="evidence" value="ECO:0007669"/>
    <property type="project" value="InterPro"/>
</dbReference>
<dbReference type="InterPro" id="IPR042269">
    <property type="entry name" value="Ser_carbopepase_S28_SKS"/>
</dbReference>
<dbReference type="EMBL" id="WJQU01002571">
    <property type="protein sequence ID" value="KAJ6632713.1"/>
    <property type="molecule type" value="Genomic_DNA"/>
</dbReference>
<protein>
    <submittedName>
        <fullName evidence="7">Dipeptidyl peptidase 2</fullName>
    </submittedName>
</protein>
<evidence type="ECO:0000313" key="8">
    <source>
        <dbReference type="Proteomes" id="UP001151699"/>
    </source>
</evidence>
<organism evidence="7 8">
    <name type="scientific">Pseudolycoriella hygida</name>
    <dbReference type="NCBI Taxonomy" id="35572"/>
    <lineage>
        <taxon>Eukaryota</taxon>
        <taxon>Metazoa</taxon>
        <taxon>Ecdysozoa</taxon>
        <taxon>Arthropoda</taxon>
        <taxon>Hexapoda</taxon>
        <taxon>Insecta</taxon>
        <taxon>Pterygota</taxon>
        <taxon>Neoptera</taxon>
        <taxon>Endopterygota</taxon>
        <taxon>Diptera</taxon>
        <taxon>Nematocera</taxon>
        <taxon>Sciaroidea</taxon>
        <taxon>Sciaridae</taxon>
        <taxon>Pseudolycoriella</taxon>
    </lineage>
</organism>